<proteinExistence type="predicted"/>
<keyword evidence="2" id="KW-0732">Signal</keyword>
<feature type="transmembrane region" description="Helical" evidence="1">
    <location>
        <begin position="131"/>
        <end position="149"/>
    </location>
</feature>
<comment type="caution">
    <text evidence="3">The sequence shown here is derived from an EMBL/GenBank/DDBJ whole genome shotgun (WGS) entry which is preliminary data.</text>
</comment>
<keyword evidence="1" id="KW-1133">Transmembrane helix</keyword>
<evidence type="ECO:0000313" key="4">
    <source>
        <dbReference type="Proteomes" id="UP001347796"/>
    </source>
</evidence>
<keyword evidence="4" id="KW-1185">Reference proteome</keyword>
<reference evidence="3 4" key="1">
    <citation type="submission" date="2024-01" db="EMBL/GenBank/DDBJ databases">
        <title>The genome of the rayed Mediterranean limpet Patella caerulea (Linnaeus, 1758).</title>
        <authorList>
            <person name="Anh-Thu Weber A."/>
            <person name="Halstead-Nussloch G."/>
        </authorList>
    </citation>
    <scope>NUCLEOTIDE SEQUENCE [LARGE SCALE GENOMIC DNA]</scope>
    <source>
        <strain evidence="3">AATW-2023a</strain>
        <tissue evidence="3">Whole specimen</tissue>
    </source>
</reference>
<evidence type="ECO:0000256" key="2">
    <source>
        <dbReference type="SAM" id="SignalP"/>
    </source>
</evidence>
<feature type="chain" id="PRO_5043022560" description="Transmembrane protein" evidence="2">
    <location>
        <begin position="22"/>
        <end position="152"/>
    </location>
</feature>
<feature type="signal peptide" evidence="2">
    <location>
        <begin position="1"/>
        <end position="21"/>
    </location>
</feature>
<dbReference type="EMBL" id="JAZGQO010000011">
    <property type="protein sequence ID" value="KAK6172551.1"/>
    <property type="molecule type" value="Genomic_DNA"/>
</dbReference>
<accession>A0AAN8JAI1</accession>
<evidence type="ECO:0008006" key="5">
    <source>
        <dbReference type="Google" id="ProtNLM"/>
    </source>
</evidence>
<keyword evidence="1" id="KW-0812">Transmembrane</keyword>
<dbReference type="Proteomes" id="UP001347796">
    <property type="component" value="Unassembled WGS sequence"/>
</dbReference>
<protein>
    <recommendedName>
        <fullName evidence="5">Transmembrane protein</fullName>
    </recommendedName>
</protein>
<gene>
    <name evidence="3" type="ORF">SNE40_016182</name>
</gene>
<name>A0AAN8JAI1_PATCE</name>
<dbReference type="AlphaFoldDB" id="A0AAN8JAI1"/>
<organism evidence="3 4">
    <name type="scientific">Patella caerulea</name>
    <name type="common">Rayed Mediterranean limpet</name>
    <dbReference type="NCBI Taxonomy" id="87958"/>
    <lineage>
        <taxon>Eukaryota</taxon>
        <taxon>Metazoa</taxon>
        <taxon>Spiralia</taxon>
        <taxon>Lophotrochozoa</taxon>
        <taxon>Mollusca</taxon>
        <taxon>Gastropoda</taxon>
        <taxon>Patellogastropoda</taxon>
        <taxon>Patelloidea</taxon>
        <taxon>Patellidae</taxon>
        <taxon>Patella</taxon>
    </lineage>
</organism>
<sequence length="152" mass="16120">MNSFIVITVLTVLNCINVANGDCTAATGTDCRTTYNATNTTTDEQKCPALYVYGECLVGAMCYEATYKTDFDTAAGDTICGDCTITTGMACFNSTCSAVATVKTCLDGVKCNTGNFKTAYDKFEAGCNGCGTVTVSVLMMFLSTLLLFIKNY</sequence>
<keyword evidence="1" id="KW-0472">Membrane</keyword>
<evidence type="ECO:0000256" key="1">
    <source>
        <dbReference type="SAM" id="Phobius"/>
    </source>
</evidence>
<evidence type="ECO:0000313" key="3">
    <source>
        <dbReference type="EMBL" id="KAK6172551.1"/>
    </source>
</evidence>